<accession>A0A0F9HDJ0</accession>
<reference evidence="2" key="1">
    <citation type="journal article" date="2015" name="Nature">
        <title>Complex archaea that bridge the gap between prokaryotes and eukaryotes.</title>
        <authorList>
            <person name="Spang A."/>
            <person name="Saw J.H."/>
            <person name="Jorgensen S.L."/>
            <person name="Zaremba-Niedzwiedzka K."/>
            <person name="Martijn J."/>
            <person name="Lind A.E."/>
            <person name="van Eijk R."/>
            <person name="Schleper C."/>
            <person name="Guy L."/>
            <person name="Ettema T.J."/>
        </authorList>
    </citation>
    <scope>NUCLEOTIDE SEQUENCE</scope>
</reference>
<name>A0A0F9HDJ0_9ZZZZ</name>
<evidence type="ECO:0000256" key="1">
    <source>
        <dbReference type="SAM" id="Coils"/>
    </source>
</evidence>
<comment type="caution">
    <text evidence="2">The sequence shown here is derived from an EMBL/GenBank/DDBJ whole genome shotgun (WGS) entry which is preliminary data.</text>
</comment>
<dbReference type="InterPro" id="IPR032427">
    <property type="entry name" value="P22_portal"/>
</dbReference>
<dbReference type="EMBL" id="LAZR01015417">
    <property type="protein sequence ID" value="KKM13257.1"/>
    <property type="molecule type" value="Genomic_DNA"/>
</dbReference>
<feature type="coiled-coil region" evidence="1">
    <location>
        <begin position="589"/>
        <end position="648"/>
    </location>
</feature>
<sequence>MAEHEHHDDEKAVKAADEKLIEEAHERFKQCQEAEKRQRELSVEDLQFLNGEQWPEEIKTKRIADGRPCHTINRLPQFVRQTTNPGRANRVSAQVSPVDSKADIDTAEVLQGIIRHIETQSNAAVAYDTAAFYAAAMGFGYWHYITEYSDPSSFNQDIRIKRIRNPLSVYLDPSIQEPDASDMEFGFIAEQFTKEEFKLAYPEANASGLDDWKGEGDDEAEWVGQDGGVRVVQYYYREYKTDNLWLIQTEKGPLPILASQAKLLPGFDEKRIIQRREIKIPRIKMAKINAIEVLERSDWPGRWIPIVRVIGDEIEIEGKVTLGGIIRFAKDPQRQVNYMASAETEVIALEPKAPVVLYEGQVAGYEDQWGEANVKNFAYLTIKETTIAGQPAPFPQRLPANPKILAIVQARREAVDDLSGVMGVYPPQLGAPSNETSGRAITARTQQGETTNLHYSDNHRLSIQHGCRILVDLIPKIIDTAQMVRMIGEDDEQKIVQVNKQFEDNGKSKIYQLGAGKYDVICGAGPSYGSKRQAAAASMIELARAYPDIMTIAGDLLVESLDMPKAQELAKRLRKMLPPELQDGKQPLSAQARQQKQQMDEMLEALTKALDKSTEEVKKLESSKDLEYAKLDSQMQQLQLKLDSSEAIALLKTEIDALKAKLQVNVDEKARKAAETAKAI</sequence>
<evidence type="ECO:0008006" key="3">
    <source>
        <dbReference type="Google" id="ProtNLM"/>
    </source>
</evidence>
<organism evidence="2">
    <name type="scientific">marine sediment metagenome</name>
    <dbReference type="NCBI Taxonomy" id="412755"/>
    <lineage>
        <taxon>unclassified sequences</taxon>
        <taxon>metagenomes</taxon>
        <taxon>ecological metagenomes</taxon>
    </lineage>
</organism>
<evidence type="ECO:0000313" key="2">
    <source>
        <dbReference type="EMBL" id="KKM13257.1"/>
    </source>
</evidence>
<gene>
    <name evidence="2" type="ORF">LCGC14_1718070</name>
</gene>
<dbReference type="AlphaFoldDB" id="A0A0F9HDJ0"/>
<keyword evidence="1" id="KW-0175">Coiled coil</keyword>
<dbReference type="Pfam" id="PF16510">
    <property type="entry name" value="P22_portal"/>
    <property type="match status" value="1"/>
</dbReference>
<protein>
    <recommendedName>
        <fullName evidence="3">Phage P22-like portal protein</fullName>
    </recommendedName>
</protein>
<proteinExistence type="predicted"/>